<comment type="caution">
    <text evidence="1">The sequence shown here is derived from an EMBL/GenBank/DDBJ whole genome shotgun (WGS) entry which is preliminary data.</text>
</comment>
<gene>
    <name evidence="1" type="ORF">BaRGS_00034235</name>
</gene>
<keyword evidence="2" id="KW-1185">Reference proteome</keyword>
<accession>A0ABD0JIM3</accession>
<name>A0ABD0JIM3_9CAEN</name>
<dbReference type="EMBL" id="JACVVK020000434">
    <property type="protein sequence ID" value="KAK7474541.1"/>
    <property type="molecule type" value="Genomic_DNA"/>
</dbReference>
<evidence type="ECO:0000313" key="2">
    <source>
        <dbReference type="Proteomes" id="UP001519460"/>
    </source>
</evidence>
<organism evidence="1 2">
    <name type="scientific">Batillaria attramentaria</name>
    <dbReference type="NCBI Taxonomy" id="370345"/>
    <lineage>
        <taxon>Eukaryota</taxon>
        <taxon>Metazoa</taxon>
        <taxon>Spiralia</taxon>
        <taxon>Lophotrochozoa</taxon>
        <taxon>Mollusca</taxon>
        <taxon>Gastropoda</taxon>
        <taxon>Caenogastropoda</taxon>
        <taxon>Sorbeoconcha</taxon>
        <taxon>Cerithioidea</taxon>
        <taxon>Batillariidae</taxon>
        <taxon>Batillaria</taxon>
    </lineage>
</organism>
<proteinExistence type="predicted"/>
<dbReference type="AlphaFoldDB" id="A0ABD0JIM3"/>
<evidence type="ECO:0000313" key="1">
    <source>
        <dbReference type="EMBL" id="KAK7474541.1"/>
    </source>
</evidence>
<sequence>MLSFVCSYVPGENLTVCFRVESWWELQRVLPVPMFLGTSWRFAFESRSGGNCSVLSFVCSYVPDGFRWSRDLMGSAACFVCSYVPDGFRWSRDLMGSAACFVCSYVLATSWRFAFEPRSG</sequence>
<protein>
    <submittedName>
        <fullName evidence="1">Uncharacterized protein</fullName>
    </submittedName>
</protein>
<reference evidence="1 2" key="1">
    <citation type="journal article" date="2023" name="Sci. Data">
        <title>Genome assembly of the Korean intertidal mud-creeper Batillaria attramentaria.</title>
        <authorList>
            <person name="Patra A.K."/>
            <person name="Ho P.T."/>
            <person name="Jun S."/>
            <person name="Lee S.J."/>
            <person name="Kim Y."/>
            <person name="Won Y.J."/>
        </authorList>
    </citation>
    <scope>NUCLEOTIDE SEQUENCE [LARGE SCALE GENOMIC DNA]</scope>
    <source>
        <strain evidence="1">Wonlab-2016</strain>
    </source>
</reference>
<dbReference type="Proteomes" id="UP001519460">
    <property type="component" value="Unassembled WGS sequence"/>
</dbReference>